<dbReference type="EMBL" id="JAENIG010000001">
    <property type="protein sequence ID" value="MBK1853551.1"/>
    <property type="molecule type" value="Genomic_DNA"/>
</dbReference>
<comment type="subcellular location">
    <subcellularLocation>
        <location evidence="1">Cytoplasm</location>
        <location evidence="1">Nucleoid</location>
    </subcellularLocation>
</comment>
<dbReference type="Proteomes" id="UP000634206">
    <property type="component" value="Unassembled WGS sequence"/>
</dbReference>
<comment type="subunit">
    <text evidence="1">Forms oligomers.</text>
</comment>
<comment type="caution">
    <text evidence="2">The sequence shown here is derived from an EMBL/GenBank/DDBJ whole genome shotgun (WGS) entry which is preliminary data.</text>
</comment>
<dbReference type="InterPro" id="IPR038619">
    <property type="entry name" value="MraZ_sf"/>
</dbReference>
<dbReference type="Gene3D" id="3.40.1550.20">
    <property type="entry name" value="Transcriptional regulator MraZ domain"/>
    <property type="match status" value="1"/>
</dbReference>
<accession>A0AAE2SC40</accession>
<dbReference type="HAMAP" id="MF_01008">
    <property type="entry name" value="MraZ"/>
    <property type="match status" value="1"/>
</dbReference>
<sequence>METKSYKLGGFYPYKMDAKCRVSMPADWRAQIGNGELQLLQSSNEKLPTLRVLTANEFEKMQKEVEDSDLKPAQKRAYLGAFFERCTKTYINDQGKLSIPKALLDHPGLVAGESLVLCGRGGYIEILNEDNYQKLCAAREATIEELDADFGFF</sequence>
<dbReference type="GO" id="GO:0003700">
    <property type="term" value="F:DNA-binding transcription factor activity"/>
    <property type="evidence" value="ECO:0007669"/>
    <property type="project" value="UniProtKB-UniRule"/>
</dbReference>
<dbReference type="InterPro" id="IPR035642">
    <property type="entry name" value="MraZ_N"/>
</dbReference>
<dbReference type="GO" id="GO:0005737">
    <property type="term" value="C:cytoplasm"/>
    <property type="evidence" value="ECO:0007669"/>
    <property type="project" value="UniProtKB-UniRule"/>
</dbReference>
<keyword evidence="1" id="KW-0963">Cytoplasm</keyword>
<dbReference type="GO" id="GO:0000976">
    <property type="term" value="F:transcription cis-regulatory region binding"/>
    <property type="evidence" value="ECO:0007669"/>
    <property type="project" value="TreeGrafter"/>
</dbReference>
<protein>
    <recommendedName>
        <fullName evidence="1">Transcriptional regulator MraZ</fullName>
    </recommendedName>
</protein>
<keyword evidence="1" id="KW-0804">Transcription</keyword>
<gene>
    <name evidence="1" type="primary">mraZ</name>
    <name evidence="2" type="ORF">JIN83_01135</name>
</gene>
<dbReference type="PANTHER" id="PTHR34701">
    <property type="entry name" value="TRANSCRIPTIONAL REGULATOR MRAZ"/>
    <property type="match status" value="1"/>
</dbReference>
<dbReference type="InterPro" id="IPR037914">
    <property type="entry name" value="SpoVT-AbrB_sf"/>
</dbReference>
<evidence type="ECO:0000256" key="1">
    <source>
        <dbReference type="HAMAP-Rule" id="MF_01008"/>
    </source>
</evidence>
<dbReference type="GO" id="GO:2000143">
    <property type="term" value="P:negative regulation of DNA-templated transcription initiation"/>
    <property type="evidence" value="ECO:0007669"/>
    <property type="project" value="TreeGrafter"/>
</dbReference>
<dbReference type="PANTHER" id="PTHR34701:SF1">
    <property type="entry name" value="TRANSCRIPTIONAL REGULATOR MRAZ"/>
    <property type="match status" value="1"/>
</dbReference>
<name>A0AAE2SC40_9BACT</name>
<dbReference type="AlphaFoldDB" id="A0AAE2SC40"/>
<keyword evidence="3" id="KW-1185">Reference proteome</keyword>
<evidence type="ECO:0000313" key="2">
    <source>
        <dbReference type="EMBL" id="MBK1853551.1"/>
    </source>
</evidence>
<evidence type="ECO:0000313" key="3">
    <source>
        <dbReference type="Proteomes" id="UP000634206"/>
    </source>
</evidence>
<dbReference type="SUPFAM" id="SSF89447">
    <property type="entry name" value="AbrB/MazE/MraZ-like"/>
    <property type="match status" value="1"/>
</dbReference>
<comment type="similarity">
    <text evidence="1">Belongs to the MraZ family.</text>
</comment>
<keyword evidence="1" id="KW-0238">DNA-binding</keyword>
<reference evidence="2" key="1">
    <citation type="submission" date="2021-01" db="EMBL/GenBank/DDBJ databases">
        <title>Modified the classification status of verrucomicrobia.</title>
        <authorList>
            <person name="Feng X."/>
        </authorList>
    </citation>
    <scope>NUCLEOTIDE SEQUENCE</scope>
    <source>
        <strain evidence="2">5K15</strain>
    </source>
</reference>
<keyword evidence="1" id="KW-0805">Transcription regulation</keyword>
<organism evidence="2 3">
    <name type="scientific">Oceaniferula flava</name>
    <dbReference type="NCBI Taxonomy" id="2800421"/>
    <lineage>
        <taxon>Bacteria</taxon>
        <taxon>Pseudomonadati</taxon>
        <taxon>Verrucomicrobiota</taxon>
        <taxon>Verrucomicrobiia</taxon>
        <taxon>Verrucomicrobiales</taxon>
        <taxon>Verrucomicrobiaceae</taxon>
        <taxon>Oceaniferula</taxon>
    </lineage>
</organism>
<dbReference type="RefSeq" id="WP_309488148.1">
    <property type="nucleotide sequence ID" value="NZ_JAENIG010000001.1"/>
</dbReference>
<dbReference type="GO" id="GO:0009295">
    <property type="term" value="C:nucleoid"/>
    <property type="evidence" value="ECO:0007669"/>
    <property type="project" value="UniProtKB-SubCell"/>
</dbReference>
<proteinExistence type="inferred from homology"/>
<dbReference type="CDD" id="cd16320">
    <property type="entry name" value="MraZ_N"/>
    <property type="match status" value="1"/>
</dbReference>
<dbReference type="InterPro" id="IPR003444">
    <property type="entry name" value="MraZ"/>
</dbReference>